<feature type="binding site" evidence="8">
    <location>
        <position position="54"/>
    </location>
    <ligand>
        <name>GTP</name>
        <dbReference type="ChEBI" id="CHEBI:37565"/>
    </ligand>
</feature>
<evidence type="ECO:0000259" key="9">
    <source>
        <dbReference type="Pfam" id="PF12804"/>
    </source>
</evidence>
<keyword evidence="7 8" id="KW-0501">Molybdenum cofactor biosynthesis</keyword>
<evidence type="ECO:0000256" key="6">
    <source>
        <dbReference type="ARBA" id="ARBA00023134"/>
    </source>
</evidence>
<keyword evidence="6 8" id="KW-0342">GTP-binding</keyword>
<feature type="binding site" evidence="8">
    <location>
        <begin position="13"/>
        <end position="15"/>
    </location>
    <ligand>
        <name>GTP</name>
        <dbReference type="ChEBI" id="CHEBI:37565"/>
    </ligand>
</feature>
<dbReference type="Proteomes" id="UP000594034">
    <property type="component" value="Chromosome"/>
</dbReference>
<feature type="binding site" evidence="8">
    <location>
        <position position="26"/>
    </location>
    <ligand>
        <name>GTP</name>
        <dbReference type="ChEBI" id="CHEBI:37565"/>
    </ligand>
</feature>
<reference evidence="10 11" key="1">
    <citation type="submission" date="2019-05" db="EMBL/GenBank/DDBJ databases">
        <title>OXA-830, a novel chromosomally encoded expanded-spectrum class D beta-lactamase in Aeromonas simiae.</title>
        <authorList>
            <person name="Zhou W."/>
            <person name="Chen Q."/>
        </authorList>
    </citation>
    <scope>NUCLEOTIDE SEQUENCE [LARGE SCALE GENOMIC DNA]</scope>
    <source>
        <strain evidence="10 11">A6</strain>
    </source>
</reference>
<evidence type="ECO:0000313" key="10">
    <source>
        <dbReference type="EMBL" id="QFI54145.1"/>
    </source>
</evidence>
<name>A0A5J6WXW8_9GAMM</name>
<dbReference type="GO" id="GO:0061603">
    <property type="term" value="F:molybdenum cofactor guanylyltransferase activity"/>
    <property type="evidence" value="ECO:0007669"/>
    <property type="project" value="UniProtKB-EC"/>
</dbReference>
<dbReference type="GO" id="GO:1902758">
    <property type="term" value="P:bis(molybdopterin guanine dinucleotide)molybdenum biosynthetic process"/>
    <property type="evidence" value="ECO:0007669"/>
    <property type="project" value="TreeGrafter"/>
</dbReference>
<evidence type="ECO:0000256" key="4">
    <source>
        <dbReference type="ARBA" id="ARBA00022741"/>
    </source>
</evidence>
<dbReference type="Pfam" id="PF12804">
    <property type="entry name" value="NTP_transf_3"/>
    <property type="match status" value="1"/>
</dbReference>
<evidence type="ECO:0000256" key="5">
    <source>
        <dbReference type="ARBA" id="ARBA00022842"/>
    </source>
</evidence>
<comment type="catalytic activity">
    <reaction evidence="8">
        <text>Mo-molybdopterin + GTP + H(+) = Mo-molybdopterin guanine dinucleotide + diphosphate</text>
        <dbReference type="Rhea" id="RHEA:34243"/>
        <dbReference type="ChEBI" id="CHEBI:15378"/>
        <dbReference type="ChEBI" id="CHEBI:33019"/>
        <dbReference type="ChEBI" id="CHEBI:37565"/>
        <dbReference type="ChEBI" id="CHEBI:71302"/>
        <dbReference type="ChEBI" id="CHEBI:71310"/>
        <dbReference type="EC" id="2.7.7.77"/>
    </reaction>
</comment>
<evidence type="ECO:0000313" key="11">
    <source>
        <dbReference type="Proteomes" id="UP000594034"/>
    </source>
</evidence>
<keyword evidence="2 8" id="KW-0808">Transferase</keyword>
<comment type="subunit">
    <text evidence="8">Monomer.</text>
</comment>
<dbReference type="SUPFAM" id="SSF53448">
    <property type="entry name" value="Nucleotide-diphospho-sugar transferases"/>
    <property type="match status" value="1"/>
</dbReference>
<keyword evidence="1 8" id="KW-0963">Cytoplasm</keyword>
<dbReference type="InterPro" id="IPR029044">
    <property type="entry name" value="Nucleotide-diphossugar_trans"/>
</dbReference>
<keyword evidence="3 8" id="KW-0479">Metal-binding</keyword>
<comment type="domain">
    <text evidence="8">The N-terminal domain determines nucleotide recognition and specific binding, while the C-terminal domain determines the specific binding to the target protein.</text>
</comment>
<gene>
    <name evidence="8 10" type="primary">mobA</name>
    <name evidence="10" type="ORF">FE240_05195</name>
</gene>
<dbReference type="GO" id="GO:0005525">
    <property type="term" value="F:GTP binding"/>
    <property type="evidence" value="ECO:0007669"/>
    <property type="project" value="UniProtKB-UniRule"/>
</dbReference>
<comment type="similarity">
    <text evidence="8">Belongs to the MobA family.</text>
</comment>
<dbReference type="EMBL" id="CP040449">
    <property type="protein sequence ID" value="QFI54145.1"/>
    <property type="molecule type" value="Genomic_DNA"/>
</dbReference>
<dbReference type="InterPro" id="IPR013482">
    <property type="entry name" value="Molybde_CF_guanTrfase"/>
</dbReference>
<proteinExistence type="inferred from homology"/>
<keyword evidence="10" id="KW-0548">Nucleotidyltransferase</keyword>
<dbReference type="CDD" id="cd02503">
    <property type="entry name" value="MobA"/>
    <property type="match status" value="1"/>
</dbReference>
<feature type="domain" description="MobA-like NTP transferase" evidence="9">
    <location>
        <begin position="10"/>
        <end position="165"/>
    </location>
</feature>
<evidence type="ECO:0000256" key="7">
    <source>
        <dbReference type="ARBA" id="ARBA00023150"/>
    </source>
</evidence>
<dbReference type="NCBIfam" id="TIGR02665">
    <property type="entry name" value="molyb_mobA"/>
    <property type="match status" value="1"/>
</dbReference>
<dbReference type="HAMAP" id="MF_00316">
    <property type="entry name" value="MobA"/>
    <property type="match status" value="1"/>
</dbReference>
<accession>A0A5J6WXW8</accession>
<dbReference type="PANTHER" id="PTHR19136:SF81">
    <property type="entry name" value="MOLYBDENUM COFACTOR GUANYLYLTRANSFERASE"/>
    <property type="match status" value="1"/>
</dbReference>
<dbReference type="PANTHER" id="PTHR19136">
    <property type="entry name" value="MOLYBDENUM COFACTOR GUANYLYLTRANSFERASE"/>
    <property type="match status" value="1"/>
</dbReference>
<feature type="binding site" evidence="8">
    <location>
        <position position="71"/>
    </location>
    <ligand>
        <name>GTP</name>
        <dbReference type="ChEBI" id="CHEBI:37565"/>
    </ligand>
</feature>
<keyword evidence="5 8" id="KW-0460">Magnesium</keyword>
<comment type="subcellular location">
    <subcellularLocation>
        <location evidence="8">Cytoplasm</location>
    </subcellularLocation>
</comment>
<evidence type="ECO:0000256" key="3">
    <source>
        <dbReference type="ARBA" id="ARBA00022723"/>
    </source>
</evidence>
<evidence type="ECO:0000256" key="8">
    <source>
        <dbReference type="HAMAP-Rule" id="MF_00316"/>
    </source>
</evidence>
<protein>
    <recommendedName>
        <fullName evidence="8">Molybdenum cofactor guanylyltransferase</fullName>
        <shortName evidence="8">MoCo guanylyltransferase</shortName>
        <ecNumber evidence="8">2.7.7.77</ecNumber>
    </recommendedName>
    <alternativeName>
        <fullName evidence="8">GTP:molybdopterin guanylyltransferase</fullName>
    </alternativeName>
    <alternativeName>
        <fullName evidence="8">Mo-MPT guanylyltransferase</fullName>
    </alternativeName>
    <alternativeName>
        <fullName evidence="8">Molybdopterin guanylyltransferase</fullName>
    </alternativeName>
    <alternativeName>
        <fullName evidence="8">Molybdopterin-guanine dinucleotide synthase</fullName>
        <shortName evidence="8">MGD synthase</shortName>
    </alternativeName>
</protein>
<dbReference type="KEGG" id="asim:FE240_05195"/>
<feature type="binding site" evidence="8">
    <location>
        <position position="101"/>
    </location>
    <ligand>
        <name>Mg(2+)</name>
        <dbReference type="ChEBI" id="CHEBI:18420"/>
    </ligand>
</feature>
<evidence type="ECO:0000256" key="1">
    <source>
        <dbReference type="ARBA" id="ARBA00022490"/>
    </source>
</evidence>
<dbReference type="Gene3D" id="3.90.550.10">
    <property type="entry name" value="Spore Coat Polysaccharide Biosynthesis Protein SpsA, Chain A"/>
    <property type="match status" value="1"/>
</dbReference>
<evidence type="ECO:0000256" key="2">
    <source>
        <dbReference type="ARBA" id="ARBA00022679"/>
    </source>
</evidence>
<dbReference type="AlphaFoldDB" id="A0A5J6WXW8"/>
<comment type="cofactor">
    <cofactor evidence="8">
        <name>Mg(2+)</name>
        <dbReference type="ChEBI" id="CHEBI:18420"/>
    </cofactor>
</comment>
<keyword evidence="11" id="KW-1185">Reference proteome</keyword>
<dbReference type="GO" id="GO:0046872">
    <property type="term" value="F:metal ion binding"/>
    <property type="evidence" value="ECO:0007669"/>
    <property type="project" value="UniProtKB-KW"/>
</dbReference>
<dbReference type="GO" id="GO:0005737">
    <property type="term" value="C:cytoplasm"/>
    <property type="evidence" value="ECO:0007669"/>
    <property type="project" value="UniProtKB-SubCell"/>
</dbReference>
<keyword evidence="4 8" id="KW-0547">Nucleotide-binding</keyword>
<comment type="function">
    <text evidence="8">Transfers a GMP moiety from GTP to Mo-molybdopterin (Mo-MPT) cofactor (Moco or molybdenum cofactor) to form Mo-molybdopterin guanine dinucleotide (Mo-MGD) cofactor.</text>
</comment>
<sequence>MSNTPDPLSAVILAGGRATRMGGQDKGWVPLAGKPLIQHVLERLAPQVDELVINANRSLEQYSQLAPVVSDRLPDYPGPLAGMLAGLERAHHDWVLFVPCDTPFLPTDLAARLCQARTPGCDVVVAHDGHWLQPVVALVRRALAPDLALALAEGERKIDYWFARHHMVQADFSDCPHAFDNLNRPEDIAQHEAR</sequence>
<organism evidence="10 11">
    <name type="scientific">Aeromonas simiae</name>
    <dbReference type="NCBI Taxonomy" id="218936"/>
    <lineage>
        <taxon>Bacteria</taxon>
        <taxon>Pseudomonadati</taxon>
        <taxon>Pseudomonadota</taxon>
        <taxon>Gammaproteobacteria</taxon>
        <taxon>Aeromonadales</taxon>
        <taxon>Aeromonadaceae</taxon>
        <taxon>Aeromonas</taxon>
    </lineage>
</organism>
<dbReference type="InterPro" id="IPR025877">
    <property type="entry name" value="MobA-like_NTP_Trfase"/>
</dbReference>
<dbReference type="RefSeq" id="WP_193003654.1">
    <property type="nucleotide sequence ID" value="NZ_CP040449.1"/>
</dbReference>
<feature type="binding site" evidence="8">
    <location>
        <position position="101"/>
    </location>
    <ligand>
        <name>GTP</name>
        <dbReference type="ChEBI" id="CHEBI:37565"/>
    </ligand>
</feature>
<dbReference type="EC" id="2.7.7.77" evidence="8"/>